<evidence type="ECO:0000256" key="7">
    <source>
        <dbReference type="ARBA" id="ARBA00022927"/>
    </source>
</evidence>
<evidence type="ECO:0000256" key="12">
    <source>
        <dbReference type="ARBA" id="ARBA00023242"/>
    </source>
</evidence>
<dbReference type="PANTHER" id="PTHR13269">
    <property type="entry name" value="NUCLEOPORIN NDC1"/>
    <property type="match status" value="1"/>
</dbReference>
<evidence type="ECO:0000256" key="5">
    <source>
        <dbReference type="ARBA" id="ARBA00022692"/>
    </source>
</evidence>
<evidence type="ECO:0000256" key="4">
    <source>
        <dbReference type="ARBA" id="ARBA00022448"/>
    </source>
</evidence>
<dbReference type="Proteomes" id="UP000887116">
    <property type="component" value="Unassembled WGS sequence"/>
</dbReference>
<evidence type="ECO:0000313" key="15">
    <source>
        <dbReference type="Proteomes" id="UP000887116"/>
    </source>
</evidence>
<feature type="transmembrane region" description="Helical" evidence="13">
    <location>
        <begin position="146"/>
        <end position="172"/>
    </location>
</feature>
<keyword evidence="11 13" id="KW-0472">Membrane</keyword>
<dbReference type="GO" id="GO:0006999">
    <property type="term" value="P:nuclear pore organization"/>
    <property type="evidence" value="ECO:0007669"/>
    <property type="project" value="TreeGrafter"/>
</dbReference>
<evidence type="ECO:0000313" key="14">
    <source>
        <dbReference type="EMBL" id="GFR01384.1"/>
    </source>
</evidence>
<keyword evidence="8 13" id="KW-1133">Transmembrane helix</keyword>
<dbReference type="InterPro" id="IPR019049">
    <property type="entry name" value="Nucleoporin_prot_Ndc1/Nup"/>
</dbReference>
<feature type="transmembrane region" description="Helical" evidence="13">
    <location>
        <begin position="247"/>
        <end position="273"/>
    </location>
</feature>
<comment type="subcellular location">
    <subcellularLocation>
        <location evidence="1">Nucleus membrane</location>
        <topology evidence="1">Multi-pass membrane protein</topology>
    </subcellularLocation>
    <subcellularLocation>
        <location evidence="2">Nucleus</location>
        <location evidence="2">Nuclear pore complex</location>
    </subcellularLocation>
</comment>
<dbReference type="GO" id="GO:0051028">
    <property type="term" value="P:mRNA transport"/>
    <property type="evidence" value="ECO:0007669"/>
    <property type="project" value="UniProtKB-KW"/>
</dbReference>
<keyword evidence="12" id="KW-0539">Nucleus</keyword>
<organism evidence="14 15">
    <name type="scientific">Trichonephila clavata</name>
    <name type="common">Joro spider</name>
    <name type="synonym">Nephila clavata</name>
    <dbReference type="NCBI Taxonomy" id="2740835"/>
    <lineage>
        <taxon>Eukaryota</taxon>
        <taxon>Metazoa</taxon>
        <taxon>Ecdysozoa</taxon>
        <taxon>Arthropoda</taxon>
        <taxon>Chelicerata</taxon>
        <taxon>Arachnida</taxon>
        <taxon>Araneae</taxon>
        <taxon>Araneomorphae</taxon>
        <taxon>Entelegynae</taxon>
        <taxon>Araneoidea</taxon>
        <taxon>Nephilidae</taxon>
        <taxon>Trichonephila</taxon>
    </lineage>
</organism>
<name>A0A8X6HE44_TRICU</name>
<dbReference type="EMBL" id="BMAO01005429">
    <property type="protein sequence ID" value="GFR01384.1"/>
    <property type="molecule type" value="Genomic_DNA"/>
</dbReference>
<evidence type="ECO:0000256" key="13">
    <source>
        <dbReference type="SAM" id="Phobius"/>
    </source>
</evidence>
<evidence type="ECO:0000256" key="3">
    <source>
        <dbReference type="ARBA" id="ARBA00005760"/>
    </source>
</evidence>
<feature type="transmembrane region" description="Helical" evidence="13">
    <location>
        <begin position="16"/>
        <end position="38"/>
    </location>
</feature>
<dbReference type="GO" id="GO:0015031">
    <property type="term" value="P:protein transport"/>
    <property type="evidence" value="ECO:0007669"/>
    <property type="project" value="UniProtKB-KW"/>
</dbReference>
<keyword evidence="10" id="KW-0906">Nuclear pore complex</keyword>
<dbReference type="Pfam" id="PF09531">
    <property type="entry name" value="Ndc1_Nup"/>
    <property type="match status" value="2"/>
</dbReference>
<accession>A0A8X6HE44</accession>
<dbReference type="PANTHER" id="PTHR13269:SF6">
    <property type="entry name" value="NUCLEOPORIN NDC1"/>
    <property type="match status" value="1"/>
</dbReference>
<keyword evidence="15" id="KW-1185">Reference proteome</keyword>
<evidence type="ECO:0000256" key="6">
    <source>
        <dbReference type="ARBA" id="ARBA00022816"/>
    </source>
</evidence>
<keyword evidence="4" id="KW-0813">Transport</keyword>
<keyword evidence="5 13" id="KW-0812">Transmembrane</keyword>
<dbReference type="GO" id="GO:0070762">
    <property type="term" value="C:nuclear pore transmembrane ring"/>
    <property type="evidence" value="ECO:0007669"/>
    <property type="project" value="TreeGrafter"/>
</dbReference>
<evidence type="ECO:0000256" key="1">
    <source>
        <dbReference type="ARBA" id="ARBA00004232"/>
    </source>
</evidence>
<gene>
    <name evidence="14" type="primary">Ndc1</name>
    <name evidence="14" type="ORF">TNCT_596171</name>
</gene>
<evidence type="ECO:0000256" key="2">
    <source>
        <dbReference type="ARBA" id="ARBA00004567"/>
    </source>
</evidence>
<keyword evidence="7" id="KW-0653">Protein transport</keyword>
<protein>
    <submittedName>
        <fullName evidence="14">Nucleoporin NDC1</fullName>
    </submittedName>
</protein>
<keyword evidence="6" id="KW-0509">mRNA transport</keyword>
<keyword evidence="9" id="KW-0811">Translocation</keyword>
<comment type="similarity">
    <text evidence="3">Belongs to the NDC1 family.</text>
</comment>
<reference evidence="14" key="1">
    <citation type="submission" date="2020-07" db="EMBL/GenBank/DDBJ databases">
        <title>Multicomponent nature underlies the extraordinary mechanical properties of spider dragline silk.</title>
        <authorList>
            <person name="Kono N."/>
            <person name="Nakamura H."/>
            <person name="Mori M."/>
            <person name="Yoshida Y."/>
            <person name="Ohtoshi R."/>
            <person name="Malay A.D."/>
            <person name="Moran D.A.P."/>
            <person name="Tomita M."/>
            <person name="Numata K."/>
            <person name="Arakawa K."/>
        </authorList>
    </citation>
    <scope>NUCLEOTIDE SEQUENCE</scope>
</reference>
<evidence type="ECO:0000256" key="8">
    <source>
        <dbReference type="ARBA" id="ARBA00022989"/>
    </source>
</evidence>
<dbReference type="GO" id="GO:0031965">
    <property type="term" value="C:nuclear membrane"/>
    <property type="evidence" value="ECO:0007669"/>
    <property type="project" value="UniProtKB-SubCell"/>
</dbReference>
<feature type="transmembrane region" description="Helical" evidence="13">
    <location>
        <begin position="206"/>
        <end position="227"/>
    </location>
</feature>
<sequence length="545" mass="63760">MWFEDQILLPRIARSFLWTTVIQEIYLSVIFLILKIVAWNPFSGFIDWLFYLIHWKTLTYRSILCFATIAFGVLNRRFYCAEKHICSTRFEKLCRALSPRQMQHFLITTFLGGVASYCCIKLFQNFDTDRQSLLSSFLILENDFEHFFVVQHGCYTAIMFNLKYFICSLYLVKFSLNQETKLQYMKWQAFDLVKDSATNVLKGLHWFYLLFIFIGPIMENRISFLRLELDANESYASLLHSLINMKLLLVTFMTGVIIFLNWSLYLTILNAFITERHVFPIEIPVKSDKSKTLSVALRNSENDILKYLAVVDFRLMAQQDPERRKQIFAISHPGGHPHQWKAISDFCMTSLDAFLQKLHEHSIITAAKESKLIYNKGNFTTLDEQRFSVESALAVPLSEKVIACLRKWPTIAYFLDELPSTKIRKLFNPSQTLIWMIEALGYIVSASYTEDKFGVIQQTLPGIIRLLLDIKVAEEKLPIDLVGIRTHVKDPYGRYEHIHQRVSLKTSVNASLCRIADTFKNDINGIYLPEEYLRYLQRYLNRKNM</sequence>
<feature type="transmembrane region" description="Helical" evidence="13">
    <location>
        <begin position="58"/>
        <end position="74"/>
    </location>
</feature>
<evidence type="ECO:0000256" key="9">
    <source>
        <dbReference type="ARBA" id="ARBA00023010"/>
    </source>
</evidence>
<evidence type="ECO:0000256" key="10">
    <source>
        <dbReference type="ARBA" id="ARBA00023132"/>
    </source>
</evidence>
<dbReference type="GO" id="GO:0030674">
    <property type="term" value="F:protein-macromolecule adaptor activity"/>
    <property type="evidence" value="ECO:0007669"/>
    <property type="project" value="TreeGrafter"/>
</dbReference>
<evidence type="ECO:0000256" key="11">
    <source>
        <dbReference type="ARBA" id="ARBA00023136"/>
    </source>
</evidence>
<comment type="caution">
    <text evidence="14">The sequence shown here is derived from an EMBL/GenBank/DDBJ whole genome shotgun (WGS) entry which is preliminary data.</text>
</comment>
<dbReference type="OrthoDB" id="67850at2759"/>
<dbReference type="AlphaFoldDB" id="A0A8X6HE44"/>
<proteinExistence type="inferred from homology"/>
<feature type="transmembrane region" description="Helical" evidence="13">
    <location>
        <begin position="105"/>
        <end position="126"/>
    </location>
</feature>